<accession>A0ABQ4IDS8</accession>
<dbReference type="Pfam" id="PF02129">
    <property type="entry name" value="Peptidase_S15"/>
    <property type="match status" value="1"/>
</dbReference>
<dbReference type="InterPro" id="IPR013736">
    <property type="entry name" value="Xaa-Pro_dipept_C"/>
</dbReference>
<dbReference type="PANTHER" id="PTHR43056">
    <property type="entry name" value="PEPTIDASE S9 PROLYL OLIGOPEPTIDASE"/>
    <property type="match status" value="1"/>
</dbReference>
<feature type="region of interest" description="Disordered" evidence="2">
    <location>
        <begin position="320"/>
        <end position="359"/>
    </location>
</feature>
<dbReference type="Gene3D" id="3.40.50.1820">
    <property type="entry name" value="alpha/beta hydrolase"/>
    <property type="match status" value="1"/>
</dbReference>
<gene>
    <name evidence="4" type="ORF">Vgi01_27330</name>
</gene>
<dbReference type="InterPro" id="IPR050585">
    <property type="entry name" value="Xaa-Pro_dipeptidyl-ppase/CocE"/>
</dbReference>
<dbReference type="InterPro" id="IPR029058">
    <property type="entry name" value="AB_hydrolase_fold"/>
</dbReference>
<keyword evidence="5" id="KW-1185">Reference proteome</keyword>
<dbReference type="NCBIfam" id="TIGR00976">
    <property type="entry name" value="CocE_NonD"/>
    <property type="match status" value="2"/>
</dbReference>
<dbReference type="PANTHER" id="PTHR43056:SF10">
    <property type="entry name" value="COCE_NOND FAMILY, PUTATIVE (AFU_ORTHOLOGUE AFUA_7G00600)-RELATED"/>
    <property type="match status" value="1"/>
</dbReference>
<proteinExistence type="predicted"/>
<feature type="compositionally biased region" description="Low complexity" evidence="2">
    <location>
        <begin position="320"/>
        <end position="347"/>
    </location>
</feature>
<protein>
    <recommendedName>
        <fullName evidence="3">Xaa-Pro dipeptidyl-peptidase C-terminal domain-containing protein</fullName>
    </recommendedName>
</protein>
<dbReference type="Pfam" id="PF08530">
    <property type="entry name" value="PepX_C"/>
    <property type="match status" value="1"/>
</dbReference>
<dbReference type="RefSeq" id="WP_204291271.1">
    <property type="nucleotide sequence ID" value="NZ_BAAAGZ010000033.1"/>
</dbReference>
<dbReference type="Proteomes" id="UP000647860">
    <property type="component" value="Unassembled WGS sequence"/>
</dbReference>
<comment type="caution">
    <text evidence="4">The sequence shown here is derived from an EMBL/GenBank/DDBJ whole genome shotgun (WGS) entry which is preliminary data.</text>
</comment>
<dbReference type="SUPFAM" id="SSF49785">
    <property type="entry name" value="Galactose-binding domain-like"/>
    <property type="match status" value="1"/>
</dbReference>
<evidence type="ECO:0000313" key="5">
    <source>
        <dbReference type="Proteomes" id="UP000647860"/>
    </source>
</evidence>
<dbReference type="InterPro" id="IPR005674">
    <property type="entry name" value="CocE/Ser_esterase"/>
</dbReference>
<dbReference type="SMART" id="SM00939">
    <property type="entry name" value="PepX_C"/>
    <property type="match status" value="1"/>
</dbReference>
<evidence type="ECO:0000313" key="4">
    <source>
        <dbReference type="EMBL" id="GIJ16049.1"/>
    </source>
</evidence>
<name>A0ABQ4IDS8_9ACTN</name>
<dbReference type="Gene3D" id="1.10.3020.10">
    <property type="entry name" value="alpha-amino acid ester hydrolase ( Helical cap domain)"/>
    <property type="match status" value="1"/>
</dbReference>
<feature type="domain" description="Xaa-Pro dipeptidyl-peptidase C-terminal" evidence="3">
    <location>
        <begin position="377"/>
        <end position="599"/>
    </location>
</feature>
<dbReference type="InterPro" id="IPR000383">
    <property type="entry name" value="Xaa-Pro-like_dom"/>
</dbReference>
<reference evidence="4 5" key="1">
    <citation type="submission" date="2021-01" db="EMBL/GenBank/DDBJ databases">
        <title>Whole genome shotgun sequence of Verrucosispora gifhornensis NBRC 16317.</title>
        <authorList>
            <person name="Komaki H."/>
            <person name="Tamura T."/>
        </authorList>
    </citation>
    <scope>NUCLEOTIDE SEQUENCE [LARGE SCALE GENOMIC DNA]</scope>
    <source>
        <strain evidence="4 5">NBRC 16317</strain>
    </source>
</reference>
<organism evidence="4 5">
    <name type="scientific">Micromonospora gifhornensis</name>
    <dbReference type="NCBI Taxonomy" id="84594"/>
    <lineage>
        <taxon>Bacteria</taxon>
        <taxon>Bacillati</taxon>
        <taxon>Actinomycetota</taxon>
        <taxon>Actinomycetes</taxon>
        <taxon>Micromonosporales</taxon>
        <taxon>Micromonosporaceae</taxon>
        <taxon>Micromonospora</taxon>
    </lineage>
</organism>
<dbReference type="SUPFAM" id="SSF53474">
    <property type="entry name" value="alpha/beta-Hydrolases"/>
    <property type="match status" value="1"/>
</dbReference>
<sequence>MLDRVASRLAVAALRLPRARTRRITVRRDIALRARDGVILRTDHYAPDLPDAPTVLIRTPYGRGGPMRLLCRLAAEQGFHVVIQACRGTDGSGGTFDPFVHEREDGLDTLDWLRRQRWWCGAFGMFGASYQGFVQWALAADAGEDLRAMVAVATASTTRDSTYAGESFALDTVLTWVELLEAQTVPWLARQWELKRGQPRLAAALSHLPLVEADRVATGVTVPFFQEWLRHHTPQADYWRSRVFDDRLHLVQAPVAMVSGWHDIFLPAQLRDYAALRALGARPRLIIGPWTHGSPGLFVAALREGLDWLGTHLPTAATAQPTTPAAATGGPTTPAAGTDQAATPPAASDRPSTAAAGTDQVAVPAVGVRRAVAPEPEPAGGPVRIHVGGVGGGWRDLPDWPPPAEATRWYLHPQSALRTAAPVPSPPDGFWYDPADPTPSLGGPLLVAQRSGPVDNRPVEARPDVLTWTSESLTGPLEVIGPVQADIHVRSELEHFDVFVRLCDVDRRGRSWNICDGLVRIDPRRFPTDGSGTVTVTVPMWPVAHRFAAGHRLRLQLSGGAHPRYVLNPGTGEPLGTAVTLRGGFREILHDPERPSAVVLPVVHSGSQLVPS</sequence>
<dbReference type="InterPro" id="IPR008979">
    <property type="entry name" value="Galactose-bd-like_sf"/>
</dbReference>
<evidence type="ECO:0000256" key="2">
    <source>
        <dbReference type="SAM" id="MobiDB-lite"/>
    </source>
</evidence>
<dbReference type="EMBL" id="BOPA01000019">
    <property type="protein sequence ID" value="GIJ16049.1"/>
    <property type="molecule type" value="Genomic_DNA"/>
</dbReference>
<keyword evidence="1" id="KW-0378">Hydrolase</keyword>
<dbReference type="Gene3D" id="2.60.120.260">
    <property type="entry name" value="Galactose-binding domain-like"/>
    <property type="match status" value="1"/>
</dbReference>
<evidence type="ECO:0000256" key="1">
    <source>
        <dbReference type="ARBA" id="ARBA00022801"/>
    </source>
</evidence>
<evidence type="ECO:0000259" key="3">
    <source>
        <dbReference type="SMART" id="SM00939"/>
    </source>
</evidence>